<keyword evidence="2 5" id="KW-0489">Methyltransferase</keyword>
<comment type="caution">
    <text evidence="7">The sequence shown here is derived from an EMBL/GenBank/DDBJ whole genome shotgun (WGS) entry which is preliminary data.</text>
</comment>
<organism evidence="7 8">
    <name type="scientific">Brachionus calyciflorus</name>
    <dbReference type="NCBI Taxonomy" id="104777"/>
    <lineage>
        <taxon>Eukaryota</taxon>
        <taxon>Metazoa</taxon>
        <taxon>Spiralia</taxon>
        <taxon>Gnathifera</taxon>
        <taxon>Rotifera</taxon>
        <taxon>Eurotatoria</taxon>
        <taxon>Monogononta</taxon>
        <taxon>Pseudotrocha</taxon>
        <taxon>Ploima</taxon>
        <taxon>Brachionidae</taxon>
        <taxon>Brachionus</taxon>
    </lineage>
</organism>
<protein>
    <recommendedName>
        <fullName evidence="5">Protein-lysine N-methyltransferase OXX778_LOCUS22331</fullName>
        <ecNumber evidence="5">2.1.1.-</ecNumber>
    </recommendedName>
</protein>
<proteinExistence type="inferred from homology"/>
<evidence type="ECO:0000256" key="3">
    <source>
        <dbReference type="ARBA" id="ARBA00022679"/>
    </source>
</evidence>
<dbReference type="PANTHER" id="PTHR12843:SF5">
    <property type="entry name" value="EEF1A LYSINE METHYLTRANSFERASE 2"/>
    <property type="match status" value="1"/>
</dbReference>
<dbReference type="OrthoDB" id="540004at2759"/>
<feature type="domain" description="Methyltransferase" evidence="6">
    <location>
        <begin position="57"/>
        <end position="188"/>
    </location>
</feature>
<accession>A0A814R224</accession>
<dbReference type="EC" id="2.1.1.-" evidence="5"/>
<evidence type="ECO:0000313" key="7">
    <source>
        <dbReference type="EMBL" id="CAF1127719.1"/>
    </source>
</evidence>
<evidence type="ECO:0000313" key="8">
    <source>
        <dbReference type="Proteomes" id="UP000663879"/>
    </source>
</evidence>
<dbReference type="SUPFAM" id="SSF53335">
    <property type="entry name" value="S-adenosyl-L-methionine-dependent methyltransferases"/>
    <property type="match status" value="1"/>
</dbReference>
<dbReference type="CDD" id="cd02440">
    <property type="entry name" value="AdoMet_MTases"/>
    <property type="match status" value="1"/>
</dbReference>
<dbReference type="Pfam" id="PF13847">
    <property type="entry name" value="Methyltransf_31"/>
    <property type="match status" value="1"/>
</dbReference>
<evidence type="ECO:0000256" key="4">
    <source>
        <dbReference type="ARBA" id="ARBA00022691"/>
    </source>
</evidence>
<dbReference type="InterPro" id="IPR029063">
    <property type="entry name" value="SAM-dependent_MTases_sf"/>
</dbReference>
<sequence length="222" mass="25204">MAEELSSSKLGTLEYWEQTYDKEIENFNEFGDEGEVWFGIQTAKRVVNWLKNKQVDKENSSIIDIGCGNGFSCCMLAEAGFKQITGVDYSEKAIKLAKSIAESKNLNIDYKVVDVLNKEENLNSKKYDIAIDKGTYDAIGLCPDDPRTKRYLYKEFLLRVLANDSLFIITSCNWTSKELENFFTESNEFEIVEEIKAPITFQFGGSTGSTTSTLVFKFKKSN</sequence>
<dbReference type="HAMAP" id="MF_03188">
    <property type="entry name" value="Methyltr_EFM4"/>
    <property type="match status" value="1"/>
</dbReference>
<keyword evidence="4 5" id="KW-0949">S-adenosyl-L-methionine</keyword>
<comment type="similarity">
    <text evidence="5">Belongs to the class I-like SAM-binding methyltransferase superfamily. EFM4 family.</text>
</comment>
<dbReference type="Proteomes" id="UP000663879">
    <property type="component" value="Unassembled WGS sequence"/>
</dbReference>
<dbReference type="Gene3D" id="3.40.50.150">
    <property type="entry name" value="Vaccinia Virus protein VP39"/>
    <property type="match status" value="1"/>
</dbReference>
<dbReference type="InterPro" id="IPR025714">
    <property type="entry name" value="Methyltranfer_dom"/>
</dbReference>
<dbReference type="AlphaFoldDB" id="A0A814R224"/>
<dbReference type="GO" id="GO:0016279">
    <property type="term" value="F:protein-lysine N-methyltransferase activity"/>
    <property type="evidence" value="ECO:0007669"/>
    <property type="project" value="UniProtKB-UniRule"/>
</dbReference>
<keyword evidence="3 5" id="KW-0808">Transferase</keyword>
<comment type="subcellular location">
    <subcellularLocation>
        <location evidence="5">Cytoplasm</location>
    </subcellularLocation>
</comment>
<comment type="function">
    <text evidence="5">S-adenosyl-L-methionine-dependent protein-lysine N-methyltransferase that methylates elongation factor 1-alpha.</text>
</comment>
<dbReference type="InterPro" id="IPR026635">
    <property type="entry name" value="Efm4/METTL10"/>
</dbReference>
<name>A0A814R224_9BILA</name>
<evidence type="ECO:0000259" key="6">
    <source>
        <dbReference type="Pfam" id="PF13847"/>
    </source>
</evidence>
<dbReference type="EMBL" id="CAJNOC010009340">
    <property type="protein sequence ID" value="CAF1127719.1"/>
    <property type="molecule type" value="Genomic_DNA"/>
</dbReference>
<evidence type="ECO:0000256" key="1">
    <source>
        <dbReference type="ARBA" id="ARBA00022490"/>
    </source>
</evidence>
<dbReference type="PANTHER" id="PTHR12843">
    <property type="entry name" value="PROTEIN-LYSINE N-METHYLTRANSFERASE METTL10"/>
    <property type="match status" value="1"/>
</dbReference>
<reference evidence="7" key="1">
    <citation type="submission" date="2021-02" db="EMBL/GenBank/DDBJ databases">
        <authorList>
            <person name="Nowell W R."/>
        </authorList>
    </citation>
    <scope>NUCLEOTIDE SEQUENCE</scope>
    <source>
        <strain evidence="7">Ploen Becks lab</strain>
    </source>
</reference>
<evidence type="ECO:0000256" key="2">
    <source>
        <dbReference type="ARBA" id="ARBA00022603"/>
    </source>
</evidence>
<dbReference type="GO" id="GO:0032259">
    <property type="term" value="P:methylation"/>
    <property type="evidence" value="ECO:0007669"/>
    <property type="project" value="UniProtKB-KW"/>
</dbReference>
<dbReference type="GO" id="GO:0005737">
    <property type="term" value="C:cytoplasm"/>
    <property type="evidence" value="ECO:0007669"/>
    <property type="project" value="UniProtKB-SubCell"/>
</dbReference>
<keyword evidence="1 5" id="KW-0963">Cytoplasm</keyword>
<keyword evidence="8" id="KW-1185">Reference proteome</keyword>
<gene>
    <name evidence="7" type="ORF">OXX778_LOCUS22331</name>
</gene>
<evidence type="ECO:0000256" key="5">
    <source>
        <dbReference type="HAMAP-Rule" id="MF_03188"/>
    </source>
</evidence>